<feature type="modified residue" description="N6-(pyridoxal phosphate)lysine" evidence="4">
    <location>
        <position position="256"/>
    </location>
</feature>
<dbReference type="OrthoDB" id="420046at2759"/>
<dbReference type="SUPFAM" id="SSF53383">
    <property type="entry name" value="PLP-dependent transferases"/>
    <property type="match status" value="1"/>
</dbReference>
<evidence type="ECO:0000256" key="4">
    <source>
        <dbReference type="HAMAP-Rule" id="MF_03050"/>
    </source>
</evidence>
<dbReference type="InterPro" id="IPR028886">
    <property type="entry name" value="MoCo_sulfurase"/>
</dbReference>
<sequence>MENTIDSMLSYTPVYGKEITKSFENNFSRIKEECYLDHAGATLYSDIQIKNVAFDLHNSLYANPHSIGTASNVTQDIIERMRYQILDHFHTTTDEYSIIFTSGATASLKLIADTFFFNKDEEDTFNSGHFIYTQDNHTSVLGMREVVNKKGVKISCLSHNNAFEIFNSSKSMNSYQQQNNSIKSNSLFAYSAQCNFSGLKYPLTWIRDVHNGILSSVVSDTSTKWYVLLDAASFASTNDLDLSIYKPDFVCLSFYKMFGYPTGIGALLVKNDSANVLQKVYYGGGTIDVSLTSELFHIKRKTLHQRFEDGTIPFLSIISLKHGFDILSSITMDKISKHVFSLARFLHRSLLILHHANGKPVARLYCDTAFDNRNIQGGIVTFNLMRPNGEYVGYMEILHMAALFKIHLRTGCFCNPGACQRYLALSNKEVLQNYEAGYVCGGSADLINGKPTGAVRASFGYMSTIKDVQTLLFMIKKCFVDGPPINKIPEWWLDHKRALYKKCYQRDINTKDVTNYVANDDMNEITDKLKNMKKSVTHLINDNPFFKLIMDTSATKKKCTLEQLYIYPIKSCGAYKIIGSWNLNSKGLEYDREWMIITSSGTCLTQKQHVNLCLLNPIIYKDRGIMQLHYPEMPTMDISLNGSPKNTINGTVCQSRVCGHKVQGIDCGSEVSEWLSSALGLPNLRLIRQNDNGNRKKDIFHNIKFKDSVFSYITAFCFAENSKTELSFASQAQYLVINKASVSWLSDKISDTGFQKDTIIHRFRGNMILSGCEAFEETKWKHVYIGKNSFVVTGPCTRCQMICIDQTTSKKTVEPLRTLTEQLHGKMRFGIYLTKETKEDGIITVGDIVHIL</sequence>
<evidence type="ECO:0000259" key="5">
    <source>
        <dbReference type="PROSITE" id="PS51340"/>
    </source>
</evidence>
<dbReference type="Gene3D" id="3.40.640.10">
    <property type="entry name" value="Type I PLP-dependent aspartate aminotransferase-like (Major domain)"/>
    <property type="match status" value="1"/>
</dbReference>
<dbReference type="GO" id="GO:0016829">
    <property type="term" value="F:lyase activity"/>
    <property type="evidence" value="ECO:0007669"/>
    <property type="project" value="UniProtKB-UniRule"/>
</dbReference>
<comment type="function">
    <text evidence="4">Sulfurates the molybdenum cofactor. Sulfation of molybdenum is essential for xanthine dehydrogenase (XDH) and aldehyde oxidase (ADO) enzymes in which molybdenum cofactor is liganded by 1 oxygen and 1 sulfur atom in active form.</text>
</comment>
<dbReference type="GeneID" id="100647735"/>
<dbReference type="Gene3D" id="3.90.1150.10">
    <property type="entry name" value="Aspartate Aminotransferase, domain 1"/>
    <property type="match status" value="1"/>
</dbReference>
<dbReference type="RefSeq" id="XP_020719874.2">
    <property type="nucleotide sequence ID" value="XM_020864215.2"/>
</dbReference>
<dbReference type="Pfam" id="PF00266">
    <property type="entry name" value="Aminotran_5"/>
    <property type="match status" value="1"/>
</dbReference>
<keyword evidence="2 4" id="KW-0663">Pyridoxal phosphate</keyword>
<dbReference type="InterPro" id="IPR015422">
    <property type="entry name" value="PyrdxlP-dep_Trfase_small"/>
</dbReference>
<accession>A0A9B7CXM5</accession>
<dbReference type="Proteomes" id="UP000835206">
    <property type="component" value="Chromosome 8"/>
</dbReference>
<dbReference type="InterPro" id="IPR005302">
    <property type="entry name" value="MoCF_Sase_C"/>
</dbReference>
<evidence type="ECO:0000256" key="2">
    <source>
        <dbReference type="ARBA" id="ARBA00022898"/>
    </source>
</evidence>
<evidence type="ECO:0000313" key="6">
    <source>
        <dbReference type="Proteomes" id="UP000835206"/>
    </source>
</evidence>
<comment type="catalytic activity">
    <reaction evidence="4">
        <text>Mo-molybdopterin + L-cysteine + AH2 = thio-Mo-molybdopterin + L-alanine + A + H2O</text>
        <dbReference type="Rhea" id="RHEA:42636"/>
        <dbReference type="ChEBI" id="CHEBI:13193"/>
        <dbReference type="ChEBI" id="CHEBI:15377"/>
        <dbReference type="ChEBI" id="CHEBI:17499"/>
        <dbReference type="ChEBI" id="CHEBI:35235"/>
        <dbReference type="ChEBI" id="CHEBI:57972"/>
        <dbReference type="ChEBI" id="CHEBI:71302"/>
        <dbReference type="ChEBI" id="CHEBI:82685"/>
        <dbReference type="EC" id="2.8.1.9"/>
    </reaction>
</comment>
<dbReference type="PANTHER" id="PTHR14237">
    <property type="entry name" value="MOLYBDOPTERIN COFACTOR SULFURASE MOSC"/>
    <property type="match status" value="1"/>
</dbReference>
<name>A0A9B7CXM5_BOMTE</name>
<dbReference type="HAMAP" id="MF_03050">
    <property type="entry name" value="MOCOS"/>
    <property type="match status" value="1"/>
</dbReference>
<comment type="cofactor">
    <cofactor evidence="4">
        <name>pyridoxal 5'-phosphate</name>
        <dbReference type="ChEBI" id="CHEBI:597326"/>
    </cofactor>
</comment>
<gene>
    <name evidence="7" type="primary">LOC100647735</name>
    <name evidence="4" type="synonym">mal</name>
</gene>
<dbReference type="Pfam" id="PF03473">
    <property type="entry name" value="MOSC"/>
    <property type="match status" value="1"/>
</dbReference>
<dbReference type="PANTHER" id="PTHR14237:SF80">
    <property type="entry name" value="MOLYBDENUM COFACTOR SULFURASE"/>
    <property type="match status" value="1"/>
</dbReference>
<keyword evidence="6" id="KW-1185">Reference proteome</keyword>
<dbReference type="InterPro" id="IPR011037">
    <property type="entry name" value="Pyrv_Knase-like_insert_dom_sf"/>
</dbReference>
<keyword evidence="3 4" id="KW-0501">Molybdenum cofactor biosynthesis</keyword>
<dbReference type="InterPro" id="IPR000192">
    <property type="entry name" value="Aminotrans_V_dom"/>
</dbReference>
<dbReference type="InterPro" id="IPR015421">
    <property type="entry name" value="PyrdxlP-dep_Trfase_major"/>
</dbReference>
<dbReference type="Pfam" id="PF03476">
    <property type="entry name" value="MOSC_N"/>
    <property type="match status" value="1"/>
</dbReference>
<dbReference type="InterPro" id="IPR005303">
    <property type="entry name" value="MOCOS_middle"/>
</dbReference>
<feature type="domain" description="MOSC" evidence="5">
    <location>
        <begin position="668"/>
        <end position="852"/>
    </location>
</feature>
<evidence type="ECO:0000256" key="3">
    <source>
        <dbReference type="ARBA" id="ARBA00023150"/>
    </source>
</evidence>
<dbReference type="InterPro" id="IPR015424">
    <property type="entry name" value="PyrdxlP-dep_Trfase"/>
</dbReference>
<feature type="active site" evidence="4">
    <location>
        <position position="414"/>
    </location>
</feature>
<organism evidence="6 7">
    <name type="scientific">Bombus terrestris</name>
    <name type="common">Buff-tailed bumblebee</name>
    <name type="synonym">Apis terrestris</name>
    <dbReference type="NCBI Taxonomy" id="30195"/>
    <lineage>
        <taxon>Eukaryota</taxon>
        <taxon>Metazoa</taxon>
        <taxon>Ecdysozoa</taxon>
        <taxon>Arthropoda</taxon>
        <taxon>Hexapoda</taxon>
        <taxon>Insecta</taxon>
        <taxon>Pterygota</taxon>
        <taxon>Neoptera</taxon>
        <taxon>Endopterygota</taxon>
        <taxon>Hymenoptera</taxon>
        <taxon>Apocrita</taxon>
        <taxon>Aculeata</taxon>
        <taxon>Apoidea</taxon>
        <taxon>Anthophila</taxon>
        <taxon>Apidae</taxon>
        <taxon>Bombus</taxon>
        <taxon>Bombus</taxon>
    </lineage>
</organism>
<comment type="similarity">
    <text evidence="4">Belongs to the class-V pyridoxal-phosphate-dependent aminotransferase family. MOCOS subfamily.</text>
</comment>
<evidence type="ECO:0000256" key="1">
    <source>
        <dbReference type="ARBA" id="ARBA00022679"/>
    </source>
</evidence>
<dbReference type="SUPFAM" id="SSF141673">
    <property type="entry name" value="MOSC N-terminal domain-like"/>
    <property type="match status" value="1"/>
</dbReference>
<dbReference type="GO" id="GO:0008265">
    <property type="term" value="F:molybdenum cofactor sulfurtransferase activity"/>
    <property type="evidence" value="ECO:0007669"/>
    <property type="project" value="UniProtKB-UniRule"/>
</dbReference>
<dbReference type="EC" id="2.8.1.9" evidence="4"/>
<dbReference type="SUPFAM" id="SSF50800">
    <property type="entry name" value="PK beta-barrel domain-like"/>
    <property type="match status" value="1"/>
</dbReference>
<protein>
    <recommendedName>
        <fullName evidence="4">Molybdenum cofactor sulfurase</fullName>
        <shortName evidence="4">MCS</shortName>
        <shortName evidence="4">MOS</shortName>
        <shortName evidence="4">MoCo sulfurase</shortName>
        <ecNumber evidence="4">2.8.1.9</ecNumber>
    </recommendedName>
    <alternativeName>
        <fullName evidence="4">Molybdenum cofactor sulfurtransferase</fullName>
    </alternativeName>
    <alternativeName>
        <fullName evidence="4">Protein maroon-like</fullName>
        <shortName evidence="4">Ma-l</shortName>
    </alternativeName>
</protein>
<dbReference type="GO" id="GO:0030170">
    <property type="term" value="F:pyridoxal phosphate binding"/>
    <property type="evidence" value="ECO:0007669"/>
    <property type="project" value="UniProtKB-UniRule"/>
</dbReference>
<proteinExistence type="inferred from homology"/>
<evidence type="ECO:0000313" key="7">
    <source>
        <dbReference type="RefSeq" id="XP_020719874.2"/>
    </source>
</evidence>
<reference evidence="7" key="1">
    <citation type="submission" date="2025-08" db="UniProtKB">
        <authorList>
            <consortium name="RefSeq"/>
        </authorList>
    </citation>
    <scope>IDENTIFICATION</scope>
</reference>
<keyword evidence="1 4" id="KW-0808">Transferase</keyword>
<dbReference type="AlphaFoldDB" id="A0A9B7CXM5"/>
<dbReference type="PROSITE" id="PS51340">
    <property type="entry name" value="MOSC"/>
    <property type="match status" value="1"/>
</dbReference>
<dbReference type="CTD" id="4118"/>
<dbReference type="GO" id="GO:0030151">
    <property type="term" value="F:molybdenum ion binding"/>
    <property type="evidence" value="ECO:0007669"/>
    <property type="project" value="UniProtKB-UniRule"/>
</dbReference>
<dbReference type="GO" id="GO:0006777">
    <property type="term" value="P:Mo-molybdopterin cofactor biosynthetic process"/>
    <property type="evidence" value="ECO:0007669"/>
    <property type="project" value="UniProtKB-UniRule"/>
</dbReference>